<organism evidence="1 2">
    <name type="scientific">Natrarchaeobaculum aegyptiacum</name>
    <dbReference type="NCBI Taxonomy" id="745377"/>
    <lineage>
        <taxon>Archaea</taxon>
        <taxon>Methanobacteriati</taxon>
        <taxon>Methanobacteriota</taxon>
        <taxon>Stenosarchaea group</taxon>
        <taxon>Halobacteria</taxon>
        <taxon>Halobacteriales</taxon>
        <taxon>Natrialbaceae</taxon>
        <taxon>Natrarchaeobaculum</taxon>
    </lineage>
</organism>
<dbReference type="Proteomes" id="UP000250088">
    <property type="component" value="Chromosome"/>
</dbReference>
<protein>
    <submittedName>
        <fullName evidence="1">Uncharacterized protein</fullName>
    </submittedName>
</protein>
<sequence length="66" mass="7560">MKHKGTPFDQLPVLSLDGHKITMIQPKTDHNQGVRYLSDYEAKLSQIMSQDDFMAKQGNTIDVQIR</sequence>
<dbReference type="EMBL" id="CP019893">
    <property type="protein sequence ID" value="ARS89338.1"/>
    <property type="molecule type" value="Genomic_DNA"/>
</dbReference>
<accession>A0A2Z2HZV9</accession>
<dbReference type="AlphaFoldDB" id="A0A2Z2HZV9"/>
<reference evidence="2" key="1">
    <citation type="submission" date="2017-02" db="EMBL/GenBank/DDBJ databases">
        <title>Natronthermophilus aegyptiacus gen. nov.,sp. nov., an aerobic, extremely halophilic alkalithermophilic archaeon isolated from the athalassohaline Wadi An Natrun, Egypt.</title>
        <authorList>
            <person name="Zhao B."/>
        </authorList>
    </citation>
    <scope>NUCLEOTIDE SEQUENCE [LARGE SCALE GENOMIC DNA]</scope>
    <source>
        <strain evidence="2">JW/NM-HA 15</strain>
    </source>
</reference>
<gene>
    <name evidence="1" type="ORF">B1756_05975</name>
</gene>
<proteinExistence type="predicted"/>
<evidence type="ECO:0000313" key="2">
    <source>
        <dbReference type="Proteomes" id="UP000250088"/>
    </source>
</evidence>
<name>A0A2Z2HZV9_9EURY</name>
<dbReference type="KEGG" id="naj:B1756_05975"/>
<evidence type="ECO:0000313" key="1">
    <source>
        <dbReference type="EMBL" id="ARS89338.1"/>
    </source>
</evidence>
<keyword evidence="2" id="KW-1185">Reference proteome</keyword>